<dbReference type="RefSeq" id="WP_343977955.1">
    <property type="nucleotide sequence ID" value="NZ_BAAAGK010000158.1"/>
</dbReference>
<accession>A0ABW2SVJ6</accession>
<dbReference type="Pfam" id="PF13416">
    <property type="entry name" value="SBP_bac_8"/>
    <property type="match status" value="1"/>
</dbReference>
<keyword evidence="2" id="KW-0813">Transport</keyword>
<proteinExistence type="inferred from homology"/>
<name>A0ABW2SVJ6_9ACTN</name>
<feature type="region of interest" description="Disordered" evidence="4">
    <location>
        <begin position="399"/>
        <end position="436"/>
    </location>
</feature>
<protein>
    <submittedName>
        <fullName evidence="5">Extracellular solute-binding protein</fullName>
    </submittedName>
</protein>
<comment type="caution">
    <text evidence="5">The sequence shown here is derived from an EMBL/GenBank/DDBJ whole genome shotgun (WGS) entry which is preliminary data.</text>
</comment>
<dbReference type="PANTHER" id="PTHR43649">
    <property type="entry name" value="ARABINOSE-BINDING PROTEIN-RELATED"/>
    <property type="match status" value="1"/>
</dbReference>
<sequence length="526" mass="56711">MSLMRRPVALVSGLTPAQRRWGGAGVLAGMVLASLLISLTTKVPSFPVGESSDCGRSDRLTVATGSDITAGSFRRDLIEEWNRTHTTQVMLVEVADPTDEQRVEMAGRSQFGSCAYDVLSVDVAWITEFARSGYILPYPLDPQKANLFVDTVLETGQVDGVQYAVPFVTDVPLLFHRRGLPVPTTMEQLWKYAAGSGGYAVQLGDYEGGTVNLMEAILSEGGRVTDGDRIVVDEEANGERVREALAHWQALLGEGTLARGAEEFSKQDTFDAFKDGLLVRGPKHSAEENSLHAFRDEGAGYMRNWPFAFHRLATDSSMYDDQRRLRFGLAALPSTGILGGFNLAISARSKNPDQARMLIDFLTGHQAQARLFACSGYPPVLESVYEEYRRAPRSCDQLSVSPGTETGFSGRTDCTPGAGANPSTGAAIAAGPPGEDPEITASMLQELAGKIHQALCKAESRPQYSYYSAFSEVFRGCARAVVNGDLPAGELDLARFADALRAARQGRAPEDAGSLAHCGKPELRSG</sequence>
<keyword evidence="6" id="KW-1185">Reference proteome</keyword>
<comment type="similarity">
    <text evidence="1">Belongs to the bacterial solute-binding protein 1 family.</text>
</comment>
<dbReference type="PANTHER" id="PTHR43649:SF34">
    <property type="entry name" value="ABC TRANSPORTER PERIPLASMIC-BINDING PROTEIN YCJN-RELATED"/>
    <property type="match status" value="1"/>
</dbReference>
<reference evidence="6" key="1">
    <citation type="journal article" date="2019" name="Int. J. Syst. Evol. Microbiol.">
        <title>The Global Catalogue of Microorganisms (GCM) 10K type strain sequencing project: providing services to taxonomists for standard genome sequencing and annotation.</title>
        <authorList>
            <consortium name="The Broad Institute Genomics Platform"/>
            <consortium name="The Broad Institute Genome Sequencing Center for Infectious Disease"/>
            <person name="Wu L."/>
            <person name="Ma J."/>
        </authorList>
    </citation>
    <scope>NUCLEOTIDE SEQUENCE [LARGE SCALE GENOMIC DNA]</scope>
    <source>
        <strain evidence="6">JCM 10083</strain>
    </source>
</reference>
<organism evidence="5 6">
    <name type="scientific">Streptosporangium amethystogenes subsp. fukuiense</name>
    <dbReference type="NCBI Taxonomy" id="698418"/>
    <lineage>
        <taxon>Bacteria</taxon>
        <taxon>Bacillati</taxon>
        <taxon>Actinomycetota</taxon>
        <taxon>Actinomycetes</taxon>
        <taxon>Streptosporangiales</taxon>
        <taxon>Streptosporangiaceae</taxon>
        <taxon>Streptosporangium</taxon>
    </lineage>
</organism>
<dbReference type="InterPro" id="IPR050490">
    <property type="entry name" value="Bact_solute-bd_prot1"/>
</dbReference>
<evidence type="ECO:0000313" key="6">
    <source>
        <dbReference type="Proteomes" id="UP001596514"/>
    </source>
</evidence>
<evidence type="ECO:0000313" key="5">
    <source>
        <dbReference type="EMBL" id="MFC7599649.1"/>
    </source>
</evidence>
<keyword evidence="3" id="KW-0732">Signal</keyword>
<feature type="compositionally biased region" description="Polar residues" evidence="4">
    <location>
        <begin position="399"/>
        <end position="409"/>
    </location>
</feature>
<dbReference type="Proteomes" id="UP001596514">
    <property type="component" value="Unassembled WGS sequence"/>
</dbReference>
<evidence type="ECO:0000256" key="1">
    <source>
        <dbReference type="ARBA" id="ARBA00008520"/>
    </source>
</evidence>
<dbReference type="Gene3D" id="3.40.190.10">
    <property type="entry name" value="Periplasmic binding protein-like II"/>
    <property type="match status" value="1"/>
</dbReference>
<evidence type="ECO:0000256" key="3">
    <source>
        <dbReference type="ARBA" id="ARBA00022729"/>
    </source>
</evidence>
<feature type="region of interest" description="Disordered" evidence="4">
    <location>
        <begin position="506"/>
        <end position="526"/>
    </location>
</feature>
<evidence type="ECO:0000256" key="2">
    <source>
        <dbReference type="ARBA" id="ARBA00022448"/>
    </source>
</evidence>
<dbReference type="EMBL" id="JBHTEE010000001">
    <property type="protein sequence ID" value="MFC7599649.1"/>
    <property type="molecule type" value="Genomic_DNA"/>
</dbReference>
<dbReference type="InterPro" id="IPR006059">
    <property type="entry name" value="SBP"/>
</dbReference>
<dbReference type="SUPFAM" id="SSF53850">
    <property type="entry name" value="Periplasmic binding protein-like II"/>
    <property type="match status" value="1"/>
</dbReference>
<gene>
    <name evidence="5" type="ORF">ACFQVD_05945</name>
</gene>
<evidence type="ECO:0000256" key="4">
    <source>
        <dbReference type="SAM" id="MobiDB-lite"/>
    </source>
</evidence>